<comment type="caution">
    <text evidence="1">The sequence shown here is derived from an EMBL/GenBank/DDBJ whole genome shotgun (WGS) entry which is preliminary data.</text>
</comment>
<evidence type="ECO:0000313" key="1">
    <source>
        <dbReference type="EMBL" id="KAK3256486.1"/>
    </source>
</evidence>
<protein>
    <submittedName>
        <fullName evidence="1">Uncharacterized protein</fullName>
    </submittedName>
</protein>
<reference evidence="1 2" key="1">
    <citation type="journal article" date="2015" name="Genome Biol. Evol.">
        <title>Comparative Genomics of a Bacterivorous Green Alga Reveals Evolutionary Causalities and Consequences of Phago-Mixotrophic Mode of Nutrition.</title>
        <authorList>
            <person name="Burns J.A."/>
            <person name="Paasch A."/>
            <person name="Narechania A."/>
            <person name="Kim E."/>
        </authorList>
    </citation>
    <scope>NUCLEOTIDE SEQUENCE [LARGE SCALE GENOMIC DNA]</scope>
    <source>
        <strain evidence="1 2">PLY_AMNH</strain>
    </source>
</reference>
<gene>
    <name evidence="1" type="ORF">CYMTET_34384</name>
</gene>
<sequence length="236" mass="25667">MISSHSANFCSLMRSVSSRKDFEGKRTGCPESAVGTRWPQAQIKQLSNAVIPSAKLVEDRQYGGVSTCEMFKPQLLQQPIVFRLNLGFRSRTRTGRAASMRVAASSTSERLAEVESLITSFTMEGSATSKGILLIRPLEGKDVQPVSEILVDSFRDILGRAPRVRVKKLLLDDLKAVPKAVCLVATTSGSNGGKEKVVGSVELSFTPDTRDEEKYTPPPADAAYLSNMAVDASTRR</sequence>
<evidence type="ECO:0000313" key="2">
    <source>
        <dbReference type="Proteomes" id="UP001190700"/>
    </source>
</evidence>
<dbReference type="InterPro" id="IPR016181">
    <property type="entry name" value="Acyl_CoA_acyltransferase"/>
</dbReference>
<keyword evidence="2" id="KW-1185">Reference proteome</keyword>
<proteinExistence type="predicted"/>
<dbReference type="EMBL" id="LGRX02021619">
    <property type="protein sequence ID" value="KAK3256486.1"/>
    <property type="molecule type" value="Genomic_DNA"/>
</dbReference>
<dbReference type="PANTHER" id="PTHR47489:SF2">
    <property type="entry name" value="GCN5-RELATED N-ACETYLTRANSFERASE 5, CHLOROPLASTIC"/>
    <property type="match status" value="1"/>
</dbReference>
<dbReference type="PANTHER" id="PTHR47489">
    <property type="entry name" value="ACYL-COA N-ACYLTRANSFERASES (NAT) SUPERFAMILY PROTEIN"/>
    <property type="match status" value="1"/>
</dbReference>
<name>A0AAE0KPX1_9CHLO</name>
<dbReference type="Gene3D" id="3.40.630.30">
    <property type="match status" value="1"/>
</dbReference>
<dbReference type="SUPFAM" id="SSF55729">
    <property type="entry name" value="Acyl-CoA N-acyltransferases (Nat)"/>
    <property type="match status" value="1"/>
</dbReference>
<accession>A0AAE0KPX1</accession>
<dbReference type="Proteomes" id="UP001190700">
    <property type="component" value="Unassembled WGS sequence"/>
</dbReference>
<dbReference type="AlphaFoldDB" id="A0AAE0KPX1"/>
<organism evidence="1 2">
    <name type="scientific">Cymbomonas tetramitiformis</name>
    <dbReference type="NCBI Taxonomy" id="36881"/>
    <lineage>
        <taxon>Eukaryota</taxon>
        <taxon>Viridiplantae</taxon>
        <taxon>Chlorophyta</taxon>
        <taxon>Pyramimonadophyceae</taxon>
        <taxon>Pyramimonadales</taxon>
        <taxon>Pyramimonadaceae</taxon>
        <taxon>Cymbomonas</taxon>
    </lineage>
</organism>